<keyword evidence="2" id="KW-0238">DNA-binding</keyword>
<dbReference type="Proteomes" id="UP000279909">
    <property type="component" value="Unassembled WGS sequence"/>
</dbReference>
<comment type="caution">
    <text evidence="5">The sequence shown here is derived from an EMBL/GenBank/DDBJ whole genome shotgun (WGS) entry which is preliminary data.</text>
</comment>
<protein>
    <submittedName>
        <fullName evidence="5">GntR family transcriptional regulator</fullName>
    </submittedName>
</protein>
<dbReference type="InterPro" id="IPR036390">
    <property type="entry name" value="WH_DNA-bd_sf"/>
</dbReference>
<dbReference type="AlphaFoldDB" id="A0A3M8HA55"/>
<dbReference type="InterPro" id="IPR011663">
    <property type="entry name" value="UTRA"/>
</dbReference>
<evidence type="ECO:0000256" key="3">
    <source>
        <dbReference type="ARBA" id="ARBA00023163"/>
    </source>
</evidence>
<gene>
    <name evidence="5" type="ORF">EC501_08095</name>
</gene>
<dbReference type="InterPro" id="IPR050679">
    <property type="entry name" value="Bact_HTH_transcr_reg"/>
</dbReference>
<dbReference type="InterPro" id="IPR028978">
    <property type="entry name" value="Chorismate_lyase_/UTRA_dom_sf"/>
</dbReference>
<dbReference type="GO" id="GO:0003700">
    <property type="term" value="F:DNA-binding transcription factor activity"/>
    <property type="evidence" value="ECO:0007669"/>
    <property type="project" value="InterPro"/>
</dbReference>
<evidence type="ECO:0000313" key="6">
    <source>
        <dbReference type="Proteomes" id="UP000279909"/>
    </source>
</evidence>
<dbReference type="InterPro" id="IPR036388">
    <property type="entry name" value="WH-like_DNA-bd_sf"/>
</dbReference>
<proteinExistence type="predicted"/>
<accession>A0A3M8HA55</accession>
<dbReference type="SMART" id="SM00866">
    <property type="entry name" value="UTRA"/>
    <property type="match status" value="1"/>
</dbReference>
<reference evidence="5 6" key="1">
    <citation type="journal article" date="2014" name="Int. J. Syst. Evol. Microbiol.">
        <title>Lysinibacillus halotolerans sp. nov., isolated from saline-alkaline soil.</title>
        <authorList>
            <person name="Kong D."/>
            <person name="Wang Y."/>
            <person name="Zhao B."/>
            <person name="Li Y."/>
            <person name="Song J."/>
            <person name="Zhai Y."/>
            <person name="Zhang C."/>
            <person name="Wang H."/>
            <person name="Chen X."/>
            <person name="Zhao B."/>
            <person name="Ruan Z."/>
        </authorList>
    </citation>
    <scope>NUCLEOTIDE SEQUENCE [LARGE SCALE GENOMIC DNA]</scope>
    <source>
        <strain evidence="5 6">MCCC 1A12703</strain>
    </source>
</reference>
<dbReference type="GO" id="GO:0045892">
    <property type="term" value="P:negative regulation of DNA-templated transcription"/>
    <property type="evidence" value="ECO:0007669"/>
    <property type="project" value="TreeGrafter"/>
</dbReference>
<dbReference type="SUPFAM" id="SSF64288">
    <property type="entry name" value="Chorismate lyase-like"/>
    <property type="match status" value="1"/>
</dbReference>
<dbReference type="Pfam" id="PF00392">
    <property type="entry name" value="GntR"/>
    <property type="match status" value="1"/>
</dbReference>
<name>A0A3M8HA55_9BACI</name>
<keyword evidence="1" id="KW-0805">Transcription regulation</keyword>
<dbReference type="OrthoDB" id="9816541at2"/>
<dbReference type="SUPFAM" id="SSF46785">
    <property type="entry name" value="Winged helix' DNA-binding domain"/>
    <property type="match status" value="1"/>
</dbReference>
<keyword evidence="3" id="KW-0804">Transcription</keyword>
<dbReference type="PANTHER" id="PTHR44846">
    <property type="entry name" value="MANNOSYL-D-GLYCERATE TRANSPORT/METABOLISM SYSTEM REPRESSOR MNGR-RELATED"/>
    <property type="match status" value="1"/>
</dbReference>
<dbReference type="Pfam" id="PF07702">
    <property type="entry name" value="UTRA"/>
    <property type="match status" value="1"/>
</dbReference>
<dbReference type="RefSeq" id="WP_122971779.1">
    <property type="nucleotide sequence ID" value="NZ_RHLQ01000016.1"/>
</dbReference>
<dbReference type="Gene3D" id="3.40.1410.10">
    <property type="entry name" value="Chorismate lyase-like"/>
    <property type="match status" value="1"/>
</dbReference>
<dbReference type="SMART" id="SM00345">
    <property type="entry name" value="HTH_GNTR"/>
    <property type="match status" value="1"/>
</dbReference>
<evidence type="ECO:0000259" key="4">
    <source>
        <dbReference type="PROSITE" id="PS50949"/>
    </source>
</evidence>
<dbReference type="PRINTS" id="PR00035">
    <property type="entry name" value="HTHGNTR"/>
</dbReference>
<dbReference type="EMBL" id="RHLQ01000016">
    <property type="protein sequence ID" value="RNC99292.1"/>
    <property type="molecule type" value="Genomic_DNA"/>
</dbReference>
<keyword evidence="6" id="KW-1185">Reference proteome</keyword>
<sequence>MDNIDVRDYLLEKIQNCNCEEGLKLPSENKLAAKFSIPRKRIRDVYLDLEQMGMIESKQGIGHFVKPKRKLLDIVLTGDVSFSEKMKLQTKDYKSVLTRLEQIEMSKLEYPHIEFANCKTLYIIERLRFVDGEPAAIHRSYVNADLFPEIKKERSQLSSIYQFYKTHGIENFESSFTRLSTIFPGKYERMMLHCENLVPIILVESDNWNKDENVQLEYTEILYRSDRFSFQLTNTRKEKGCLC</sequence>
<dbReference type="GO" id="GO:0003677">
    <property type="term" value="F:DNA binding"/>
    <property type="evidence" value="ECO:0007669"/>
    <property type="project" value="UniProtKB-KW"/>
</dbReference>
<evidence type="ECO:0000313" key="5">
    <source>
        <dbReference type="EMBL" id="RNC99292.1"/>
    </source>
</evidence>
<dbReference type="CDD" id="cd07377">
    <property type="entry name" value="WHTH_GntR"/>
    <property type="match status" value="1"/>
</dbReference>
<evidence type="ECO:0000256" key="2">
    <source>
        <dbReference type="ARBA" id="ARBA00023125"/>
    </source>
</evidence>
<dbReference type="PROSITE" id="PS50949">
    <property type="entry name" value="HTH_GNTR"/>
    <property type="match status" value="1"/>
</dbReference>
<dbReference type="Gene3D" id="1.10.10.10">
    <property type="entry name" value="Winged helix-like DNA-binding domain superfamily/Winged helix DNA-binding domain"/>
    <property type="match status" value="1"/>
</dbReference>
<feature type="domain" description="HTH gntR-type" evidence="4">
    <location>
        <begin position="1"/>
        <end position="68"/>
    </location>
</feature>
<organism evidence="5 6">
    <name type="scientific">Lysinibacillus halotolerans</name>
    <dbReference type="NCBI Taxonomy" id="1368476"/>
    <lineage>
        <taxon>Bacteria</taxon>
        <taxon>Bacillati</taxon>
        <taxon>Bacillota</taxon>
        <taxon>Bacilli</taxon>
        <taxon>Bacillales</taxon>
        <taxon>Bacillaceae</taxon>
        <taxon>Lysinibacillus</taxon>
    </lineage>
</organism>
<evidence type="ECO:0000256" key="1">
    <source>
        <dbReference type="ARBA" id="ARBA00023015"/>
    </source>
</evidence>
<dbReference type="InterPro" id="IPR000524">
    <property type="entry name" value="Tscrpt_reg_HTH_GntR"/>
</dbReference>
<dbReference type="PANTHER" id="PTHR44846:SF17">
    <property type="entry name" value="GNTR-FAMILY TRANSCRIPTIONAL REGULATOR"/>
    <property type="match status" value="1"/>
</dbReference>